<comment type="caution">
    <text evidence="2">The sequence shown here is derived from an EMBL/GenBank/DDBJ whole genome shotgun (WGS) entry which is preliminary data.</text>
</comment>
<gene>
    <name evidence="2" type="ORF">GCM10011611_16330</name>
</gene>
<keyword evidence="3" id="KW-1185">Reference proteome</keyword>
<evidence type="ECO:0000313" key="2">
    <source>
        <dbReference type="EMBL" id="GGF11411.1"/>
    </source>
</evidence>
<accession>A0A8J2YRJ0</accession>
<evidence type="ECO:0008006" key="4">
    <source>
        <dbReference type="Google" id="ProtNLM"/>
    </source>
</evidence>
<protein>
    <recommendedName>
        <fullName evidence="4">Histidine phosphatase family protein</fullName>
    </recommendedName>
</protein>
<dbReference type="Proteomes" id="UP000646365">
    <property type="component" value="Unassembled WGS sequence"/>
</dbReference>
<dbReference type="EMBL" id="BMJQ01000003">
    <property type="protein sequence ID" value="GGF11411.1"/>
    <property type="molecule type" value="Genomic_DNA"/>
</dbReference>
<organism evidence="2 3">
    <name type="scientific">Aliidongia dinghuensis</name>
    <dbReference type="NCBI Taxonomy" id="1867774"/>
    <lineage>
        <taxon>Bacteria</taxon>
        <taxon>Pseudomonadati</taxon>
        <taxon>Pseudomonadota</taxon>
        <taxon>Alphaproteobacteria</taxon>
        <taxon>Rhodospirillales</taxon>
        <taxon>Dongiaceae</taxon>
        <taxon>Aliidongia</taxon>
    </lineage>
</organism>
<sequence length="179" mass="19647">MLIRHAEKPTDAAQGVSAAGQQDPEELIVRGWQRSGALARFFAPLSGTPLDPKLAQPQAIYASKVAKHSNSWRPQHTVLELSTLINVPLSTNFTKGDEKDLAPKLAGLTIPVLVAWEHQDIPTIVNDIVGNNTLCPQSWPGTRFDVVWVLDRADDTSAWKFHQVPQMLLSGDSPDPIPF</sequence>
<reference evidence="2" key="2">
    <citation type="submission" date="2020-09" db="EMBL/GenBank/DDBJ databases">
        <authorList>
            <person name="Sun Q."/>
            <person name="Zhou Y."/>
        </authorList>
    </citation>
    <scope>NUCLEOTIDE SEQUENCE</scope>
    <source>
        <strain evidence="2">CGMCC 1.15725</strain>
    </source>
</reference>
<feature type="compositionally biased region" description="Basic and acidic residues" evidence="1">
    <location>
        <begin position="1"/>
        <end position="10"/>
    </location>
</feature>
<evidence type="ECO:0000256" key="1">
    <source>
        <dbReference type="SAM" id="MobiDB-lite"/>
    </source>
</evidence>
<reference evidence="2" key="1">
    <citation type="journal article" date="2014" name="Int. J. Syst. Evol. Microbiol.">
        <title>Complete genome sequence of Corynebacterium casei LMG S-19264T (=DSM 44701T), isolated from a smear-ripened cheese.</title>
        <authorList>
            <consortium name="US DOE Joint Genome Institute (JGI-PGF)"/>
            <person name="Walter F."/>
            <person name="Albersmeier A."/>
            <person name="Kalinowski J."/>
            <person name="Ruckert C."/>
        </authorList>
    </citation>
    <scope>NUCLEOTIDE SEQUENCE</scope>
    <source>
        <strain evidence="2">CGMCC 1.15725</strain>
    </source>
</reference>
<dbReference type="AlphaFoldDB" id="A0A8J2YRJ0"/>
<proteinExistence type="predicted"/>
<name>A0A8J2YRJ0_9PROT</name>
<feature type="region of interest" description="Disordered" evidence="1">
    <location>
        <begin position="1"/>
        <end position="21"/>
    </location>
</feature>
<evidence type="ECO:0000313" key="3">
    <source>
        <dbReference type="Proteomes" id="UP000646365"/>
    </source>
</evidence>